<protein>
    <submittedName>
        <fullName evidence="1">Uncharacterized protein</fullName>
    </submittedName>
</protein>
<dbReference type="AlphaFoldDB" id="A0A0E9QWQ0"/>
<proteinExistence type="predicted"/>
<reference evidence="1" key="2">
    <citation type="journal article" date="2015" name="Fish Shellfish Immunol.">
        <title>Early steps in the European eel (Anguilla anguilla)-Vibrio vulnificus interaction in the gills: Role of the RtxA13 toxin.</title>
        <authorList>
            <person name="Callol A."/>
            <person name="Pajuelo D."/>
            <person name="Ebbesson L."/>
            <person name="Teles M."/>
            <person name="MacKenzie S."/>
            <person name="Amaro C."/>
        </authorList>
    </citation>
    <scope>NUCLEOTIDE SEQUENCE</scope>
</reference>
<evidence type="ECO:0000313" key="1">
    <source>
        <dbReference type="EMBL" id="JAH20680.1"/>
    </source>
</evidence>
<name>A0A0E9QWQ0_ANGAN</name>
<organism evidence="1">
    <name type="scientific">Anguilla anguilla</name>
    <name type="common">European freshwater eel</name>
    <name type="synonym">Muraena anguilla</name>
    <dbReference type="NCBI Taxonomy" id="7936"/>
    <lineage>
        <taxon>Eukaryota</taxon>
        <taxon>Metazoa</taxon>
        <taxon>Chordata</taxon>
        <taxon>Craniata</taxon>
        <taxon>Vertebrata</taxon>
        <taxon>Euteleostomi</taxon>
        <taxon>Actinopterygii</taxon>
        <taxon>Neopterygii</taxon>
        <taxon>Teleostei</taxon>
        <taxon>Anguilliformes</taxon>
        <taxon>Anguillidae</taxon>
        <taxon>Anguilla</taxon>
    </lineage>
</organism>
<dbReference type="EMBL" id="GBXM01087897">
    <property type="protein sequence ID" value="JAH20680.1"/>
    <property type="molecule type" value="Transcribed_RNA"/>
</dbReference>
<accession>A0A0E9QWQ0</accession>
<sequence length="36" mass="4087">MYPHDSFETRRFESYNTSAAAVNCTGCRTVVTTEEL</sequence>
<reference evidence="1" key="1">
    <citation type="submission" date="2014-11" db="EMBL/GenBank/DDBJ databases">
        <authorList>
            <person name="Amaro Gonzalez C."/>
        </authorList>
    </citation>
    <scope>NUCLEOTIDE SEQUENCE</scope>
</reference>